<feature type="domain" description="Cadherin" evidence="10">
    <location>
        <begin position="434"/>
        <end position="534"/>
    </location>
</feature>
<keyword evidence="9" id="KW-1133">Transmembrane helix</keyword>
<evidence type="ECO:0000259" key="10">
    <source>
        <dbReference type="PROSITE" id="PS50268"/>
    </source>
</evidence>
<dbReference type="Gene3D" id="2.60.40.60">
    <property type="entry name" value="Cadherins"/>
    <property type="match status" value="6"/>
</dbReference>
<dbReference type="GO" id="GO:0000902">
    <property type="term" value="P:cell morphogenesis"/>
    <property type="evidence" value="ECO:0007669"/>
    <property type="project" value="TreeGrafter"/>
</dbReference>
<sequence>MWMGQPIPMEHLEKKMFIVFIYGELCSFYQFVVKKPKSVKFELSGETDGIFELLPTEGKLQTRSSLDWEKKKEHRLQIKTVNSDGQTEEGPFNILIIVEDINDQRPVFNQSEYVGQVREKYRPDNVRWNDDDVLYVLSQRDKYLRLPFTISENGDIYVVEQLDREERSEYIFYAVAKSRNGLFMAWPLTIVVNVLDINDNSPVCPANITAFEVQENENIGSTIGEFRATDNDQEGTYNSQLKYRLVEQTPTIPSKDMFLLNEYTGDLQLIKGGLNIKEVNQYLLKVEVSDNGKPALKTVCQVMVNVIDINDNIPIFERSDYGNLTIPEDTALNRVVIEIQATDSDQPLTGSSFIIYQIMEGDPHKMFSIDTDKLTNRGYVKILKTLDYESIREHRLVIQATNPEPLITGINYNDSSVTKVTIFVTNVDERPYFTQTLYQAQCNEDVAIGTKIGTVEAIDPEGDKIRFALQEDKWNWLRINETSGEIFTNNVIDREKEGYYPVQIIASEMNNPHMSSLVLFHLYLKDVNDNPPRLADRHFKAGSFCYPLTKPGSLVIEATDDDLQHLRPFGFKLPDDENTLKDWEIKRINGTHATLSMKHTRFEMRSYNVPVIINDQGEPPLEATVKVPVLFCSCSSNNKCDTLAVQDSGFPSIGMALGILFGTLAVIGIIIAAVFISINQKKKKQIKADEADARSPVEITPL</sequence>
<feature type="domain" description="Cadherin" evidence="10">
    <location>
        <begin position="123"/>
        <end position="204"/>
    </location>
</feature>
<evidence type="ECO:0000256" key="2">
    <source>
        <dbReference type="ARBA" id="ARBA00022475"/>
    </source>
</evidence>
<dbReference type="InterPro" id="IPR020894">
    <property type="entry name" value="Cadherin_CS"/>
</dbReference>
<dbReference type="GO" id="GO:0016342">
    <property type="term" value="C:catenin complex"/>
    <property type="evidence" value="ECO:0007669"/>
    <property type="project" value="TreeGrafter"/>
</dbReference>
<dbReference type="Proteomes" id="UP000812440">
    <property type="component" value="Chromosome 6"/>
</dbReference>
<dbReference type="SUPFAM" id="SSF49313">
    <property type="entry name" value="Cadherin-like"/>
    <property type="match status" value="6"/>
</dbReference>
<dbReference type="InterPro" id="IPR039808">
    <property type="entry name" value="Cadherin"/>
</dbReference>
<dbReference type="EMBL" id="JAACNH010000005">
    <property type="protein sequence ID" value="KAG8441823.1"/>
    <property type="molecule type" value="Genomic_DNA"/>
</dbReference>
<name>A0A8T2JDY2_9PIPI</name>
<dbReference type="SMART" id="SM00112">
    <property type="entry name" value="CA"/>
    <property type="match status" value="5"/>
</dbReference>
<dbReference type="GO" id="GO:0007156">
    <property type="term" value="P:homophilic cell adhesion via plasma membrane adhesion molecules"/>
    <property type="evidence" value="ECO:0007669"/>
    <property type="project" value="InterPro"/>
</dbReference>
<feature type="transmembrane region" description="Helical" evidence="9">
    <location>
        <begin position="653"/>
        <end position="678"/>
    </location>
</feature>
<dbReference type="GO" id="GO:0007043">
    <property type="term" value="P:cell-cell junction assembly"/>
    <property type="evidence" value="ECO:0007669"/>
    <property type="project" value="TreeGrafter"/>
</dbReference>
<keyword evidence="3" id="KW-0677">Repeat</keyword>
<keyword evidence="2" id="KW-1003">Cell membrane</keyword>
<keyword evidence="12" id="KW-1185">Reference proteome</keyword>
<evidence type="ECO:0000313" key="11">
    <source>
        <dbReference type="EMBL" id="KAG8441823.1"/>
    </source>
</evidence>
<feature type="domain" description="Cadherin" evidence="10">
    <location>
        <begin position="318"/>
        <end position="433"/>
    </location>
</feature>
<keyword evidence="7" id="KW-0325">Glycoprotein</keyword>
<dbReference type="OrthoDB" id="9946173at2759"/>
<dbReference type="PROSITE" id="PS00232">
    <property type="entry name" value="CADHERIN_1"/>
    <property type="match status" value="2"/>
</dbReference>
<dbReference type="Pfam" id="PF00028">
    <property type="entry name" value="Cadherin"/>
    <property type="match status" value="3"/>
</dbReference>
<accession>A0A8T2JDY2</accession>
<keyword evidence="9" id="KW-0812">Transmembrane</keyword>
<evidence type="ECO:0000256" key="9">
    <source>
        <dbReference type="SAM" id="Phobius"/>
    </source>
</evidence>
<comment type="caution">
    <text evidence="11">The sequence shown here is derived from an EMBL/GenBank/DDBJ whole genome shotgun (WGS) entry which is preliminary data.</text>
</comment>
<gene>
    <name evidence="11" type="ORF">GDO86_010849</name>
</gene>
<evidence type="ECO:0000256" key="6">
    <source>
        <dbReference type="ARBA" id="ARBA00023136"/>
    </source>
</evidence>
<feature type="domain" description="Cadherin" evidence="10">
    <location>
        <begin position="205"/>
        <end position="316"/>
    </location>
</feature>
<dbReference type="PRINTS" id="PR00205">
    <property type="entry name" value="CADHERIN"/>
</dbReference>
<dbReference type="InterPro" id="IPR015919">
    <property type="entry name" value="Cadherin-like_sf"/>
</dbReference>
<dbReference type="InterPro" id="IPR002126">
    <property type="entry name" value="Cadherin-like_dom"/>
</dbReference>
<comment type="subcellular location">
    <subcellularLocation>
        <location evidence="1">Cell membrane</location>
    </subcellularLocation>
</comment>
<dbReference type="GO" id="GO:0005912">
    <property type="term" value="C:adherens junction"/>
    <property type="evidence" value="ECO:0007669"/>
    <property type="project" value="TreeGrafter"/>
</dbReference>
<dbReference type="GO" id="GO:0005509">
    <property type="term" value="F:calcium ion binding"/>
    <property type="evidence" value="ECO:0007669"/>
    <property type="project" value="UniProtKB-UniRule"/>
</dbReference>
<protein>
    <recommendedName>
        <fullName evidence="10">Cadherin domain-containing protein</fullName>
    </recommendedName>
</protein>
<evidence type="ECO:0000313" key="12">
    <source>
        <dbReference type="Proteomes" id="UP000812440"/>
    </source>
</evidence>
<keyword evidence="6 9" id="KW-0472">Membrane</keyword>
<dbReference type="FunFam" id="2.60.40.60:FF:000019">
    <property type="entry name" value="Cadherin 2"/>
    <property type="match status" value="1"/>
</dbReference>
<dbReference type="GO" id="GO:0034332">
    <property type="term" value="P:adherens junction organization"/>
    <property type="evidence" value="ECO:0007669"/>
    <property type="project" value="TreeGrafter"/>
</dbReference>
<evidence type="ECO:0000256" key="7">
    <source>
        <dbReference type="ARBA" id="ARBA00023180"/>
    </source>
</evidence>
<dbReference type="GO" id="GO:0045296">
    <property type="term" value="F:cadherin binding"/>
    <property type="evidence" value="ECO:0007669"/>
    <property type="project" value="TreeGrafter"/>
</dbReference>
<evidence type="ECO:0000256" key="4">
    <source>
        <dbReference type="ARBA" id="ARBA00022837"/>
    </source>
</evidence>
<dbReference type="FunFam" id="2.60.40.60:FF:000183">
    <property type="entry name" value="Cadherin 17"/>
    <property type="match status" value="1"/>
</dbReference>
<feature type="domain" description="Cadherin" evidence="10">
    <location>
        <begin position="549"/>
        <end position="653"/>
    </location>
</feature>
<organism evidence="11 12">
    <name type="scientific">Hymenochirus boettgeri</name>
    <name type="common">Congo dwarf clawed frog</name>
    <dbReference type="NCBI Taxonomy" id="247094"/>
    <lineage>
        <taxon>Eukaryota</taxon>
        <taxon>Metazoa</taxon>
        <taxon>Chordata</taxon>
        <taxon>Craniata</taxon>
        <taxon>Vertebrata</taxon>
        <taxon>Euteleostomi</taxon>
        <taxon>Amphibia</taxon>
        <taxon>Batrachia</taxon>
        <taxon>Anura</taxon>
        <taxon>Pipoidea</taxon>
        <taxon>Pipidae</taxon>
        <taxon>Pipinae</taxon>
        <taxon>Hymenochirus</taxon>
    </lineage>
</organism>
<dbReference type="GO" id="GO:0044331">
    <property type="term" value="P:cell-cell adhesion mediated by cadherin"/>
    <property type="evidence" value="ECO:0007669"/>
    <property type="project" value="TreeGrafter"/>
</dbReference>
<proteinExistence type="predicted"/>
<dbReference type="PANTHER" id="PTHR24027:SF419">
    <property type="entry name" value="CADHERIN-17"/>
    <property type="match status" value="1"/>
</dbReference>
<evidence type="ECO:0000256" key="8">
    <source>
        <dbReference type="PROSITE-ProRule" id="PRU00043"/>
    </source>
</evidence>
<dbReference type="AlphaFoldDB" id="A0A8T2JDY2"/>
<reference evidence="11" key="1">
    <citation type="thesis" date="2020" institute="ProQuest LLC" country="789 East Eisenhower Parkway, Ann Arbor, MI, USA">
        <title>Comparative Genomics and Chromosome Evolution.</title>
        <authorList>
            <person name="Mudd A.B."/>
        </authorList>
    </citation>
    <scope>NUCLEOTIDE SEQUENCE</scope>
    <source>
        <strain evidence="11">Female2</strain>
        <tissue evidence="11">Blood</tissue>
    </source>
</reference>
<dbReference type="PANTHER" id="PTHR24027">
    <property type="entry name" value="CADHERIN-23"/>
    <property type="match status" value="1"/>
</dbReference>
<dbReference type="GO" id="GO:0016339">
    <property type="term" value="P:calcium-dependent cell-cell adhesion via plasma membrane cell adhesion molecules"/>
    <property type="evidence" value="ECO:0007669"/>
    <property type="project" value="TreeGrafter"/>
</dbReference>
<evidence type="ECO:0000256" key="5">
    <source>
        <dbReference type="ARBA" id="ARBA00022889"/>
    </source>
</evidence>
<keyword evidence="4 8" id="KW-0106">Calcium</keyword>
<dbReference type="GO" id="GO:0008013">
    <property type="term" value="F:beta-catenin binding"/>
    <property type="evidence" value="ECO:0007669"/>
    <property type="project" value="TreeGrafter"/>
</dbReference>
<evidence type="ECO:0000256" key="3">
    <source>
        <dbReference type="ARBA" id="ARBA00022737"/>
    </source>
</evidence>
<dbReference type="FunFam" id="2.60.40.60:FF:000068">
    <property type="entry name" value="Desmoglein 1"/>
    <property type="match status" value="1"/>
</dbReference>
<dbReference type="GO" id="GO:0016477">
    <property type="term" value="P:cell migration"/>
    <property type="evidence" value="ECO:0007669"/>
    <property type="project" value="TreeGrafter"/>
</dbReference>
<feature type="domain" description="Cadherin" evidence="10">
    <location>
        <begin position="39"/>
        <end position="108"/>
    </location>
</feature>
<dbReference type="PROSITE" id="PS50268">
    <property type="entry name" value="CADHERIN_2"/>
    <property type="match status" value="6"/>
</dbReference>
<evidence type="ECO:0000256" key="1">
    <source>
        <dbReference type="ARBA" id="ARBA00004236"/>
    </source>
</evidence>
<keyword evidence="5" id="KW-0130">Cell adhesion</keyword>
<dbReference type="CDD" id="cd11304">
    <property type="entry name" value="Cadherin_repeat"/>
    <property type="match status" value="6"/>
</dbReference>